<protein>
    <recommendedName>
        <fullName evidence="8">C2H2-type domain-containing protein</fullName>
    </recommendedName>
</protein>
<feature type="region of interest" description="Disordered" evidence="6">
    <location>
        <begin position="1360"/>
        <end position="1387"/>
    </location>
</feature>
<feature type="region of interest" description="Disordered" evidence="6">
    <location>
        <begin position="709"/>
        <end position="765"/>
    </location>
</feature>
<feature type="domain" description="C2H2-type" evidence="8">
    <location>
        <begin position="321"/>
        <end position="348"/>
    </location>
</feature>
<evidence type="ECO:0000256" key="1">
    <source>
        <dbReference type="ARBA" id="ARBA00022723"/>
    </source>
</evidence>
<dbReference type="OMA" id="QEHMASM"/>
<feature type="region of interest" description="Disordered" evidence="6">
    <location>
        <begin position="1208"/>
        <end position="1232"/>
    </location>
</feature>
<evidence type="ECO:0000259" key="8">
    <source>
        <dbReference type="PROSITE" id="PS50157"/>
    </source>
</evidence>
<dbReference type="GO" id="GO:0008270">
    <property type="term" value="F:zinc ion binding"/>
    <property type="evidence" value="ECO:0007669"/>
    <property type="project" value="UniProtKB-KW"/>
</dbReference>
<feature type="compositionally biased region" description="Polar residues" evidence="6">
    <location>
        <begin position="1307"/>
        <end position="1325"/>
    </location>
</feature>
<feature type="compositionally biased region" description="Polar residues" evidence="6">
    <location>
        <begin position="998"/>
        <end position="1018"/>
    </location>
</feature>
<feature type="compositionally biased region" description="Basic and acidic residues" evidence="6">
    <location>
        <begin position="737"/>
        <end position="754"/>
    </location>
</feature>
<feature type="compositionally biased region" description="Basic and acidic residues" evidence="6">
    <location>
        <begin position="1019"/>
        <end position="1028"/>
    </location>
</feature>
<feature type="compositionally biased region" description="Polar residues" evidence="6">
    <location>
        <begin position="879"/>
        <end position="895"/>
    </location>
</feature>
<feature type="compositionally biased region" description="Basic and acidic residues" evidence="6">
    <location>
        <begin position="56"/>
        <end position="66"/>
    </location>
</feature>
<feature type="compositionally biased region" description="Low complexity" evidence="6">
    <location>
        <begin position="1051"/>
        <end position="1060"/>
    </location>
</feature>
<sequence>MHALKCFFSSLHLTVAPGLSVISQTHINKWMIEAKRQGNMHSPTQSYSGPNPVPKETTERLLDTKPDSPPAQREAAAQGQRNKSVSAAETETPIIQQENRTRAEAPASMAVTPAVENEPAVQPSDSTGGRELDSKTSVPIDPVPEVHANPGCNGEKAKKQDKGVRDGRKYVPSKKAMIDPLKMDMSKPAVMPLTSSQLSLQCMECHIIFSDHKSKERHLKLSHPAEYEQCILRNALFACYVCDRHFTNSTELMAHQKAHTEKKPFKCPICGQAFSKSSELTVHKKVHFGLDGYACTDCGKPCKTMTLLKYHRRTHTGERPYICKECGKRFTMSKALQKHMVAHLPEGAEEDGGGATTKGQLKKDGSTIKYPCSVCKATFKSTKTQLHHMKTKHKMLPNADRNASPNGQQLKQNTPIITPISICQPGLLQLEPNGPLQKVDANIDTEQICRLIESLGNVQKVNQVVIPQLAEPVNLNFNPPQIDFMGMKQTDSKKNELDTSNTTCDPMEQTIILEPITPDGQPENSCFSQIGSHIGAGENIELTLVQSEQTQGEMMHQILPHPDISGVQSDTMDQIICQDDRDVLKENLEQTVILELTPALIPTVELEQSQTIPQNEILSSVLVPTTELEKIPDQPSVGEQETGMLVPLLHTVELELTPLQTEQQELPPCPFVPSDTLSQTPSESETHSKEEVDSQMQTESLVQVQPVLNGGHLEETQEKTEQEASEKLLEESEEDKEPVKELSEEEGPSTKEKVVSQMDTKQVPQISQIPLNVMSAQELVKVRKRKPLIGSIHKDDLHMNPKPAKRQKTKKSHLVVKFSPKSKEKKNREKKPSKQRNQTLEDVIISKVPLTTTSEKKGPSQKKGSKGKSAKKAGHFVSTIKNNPSSSPQDSQAYQIQEDKGKKKKPKEVVPESVTNASEYKTVASPVFKKKKQAKTMQKVQPKNAKDRKLKKNLARDKKNKAGSASGDTPGPHITQDALLLLKGHKQPQLKVHKLDTSKASGHTQEASTQESQILTQQSKDEKLKHPTNEFTNDLTAEAKKKGGRPKKNQKALSLLSQLQVSHQPPETLTTKPKTTRKRKASSKVETEGVITSTKRALECKDCGERFSEVSSLQKHKATVHIVESPGLTYTNGNVFEGVSRLDLYQLPKQYPKVVGMMNAAADWDTEPEIGEMALEDREPCVSFPALIPSPSLPVPPSDVEMNVFEEKSTSKRGADGQSHISTDVHLSSDPTKNCETLQMQSSETGEPLTSGVDKQEVDTLVSPSSEAEVHGTTDEDIKEDLLLEVDLVTVGEQSERDDPASHEDTVPQNESNGTCSSEGETTMQPSNETEISLTLQTVSCSTHQMEIKAEEEEITVQKKKGGKKAVARNATKRRGTGHLSDAVPKRGLVGDAVGKMQSEKEQQVCQVVYEKPSDSEINEESKAGTENSKPESIPEFEAKKTTTPATSLPSMPSLIEESPEEQVVFELKSVTTSVEEVINERGLQGGEEINRDQSPGIILEKFLTSRQQTTADKELCLIPGSDIMENSETTRDCRLTPEFNTSQCIFYPVKEEEREVLLGASQTTNGTLTTGTSSNAQQTIHQATDCDLGLLYVVHFSLVLLLDLSPPHSLPASTSQPQTPRAENTREPIDYFSEYFGWETWLEIASCTIKLSNTPNAVTAKEVAQFVGIHIAMGTLKFPSPRLYWENSTKVPLIAEAMPLARFLELLRILKLASPPKDAVNSHIQEGRQDGQNFHSRTQTDPLWKVQPLLCRFKAGCQSLRRDSDYAVDQYPLPLAEKMHNKKPSLYCTTLIGYGGFLLHVDLKLFLSGKEDAVEKMVPQGSMVFLCKQELSTPAMLERLLAAGVHGAGRVGGARGQIGDEFVSSDGKLMLRRSHCGFILSTAGNSQRNMASLTDNFEKAQMSAQLNIDLQNLYSTPLTASASTCWPQAVLWYLTDLALINSWLLYKEERRSATLTLMAFRLEVSKSLILSSGSDTQDSVPPQPPKEKAHAAKDTRDPNLVEESPLPDTATRYDGSGHWPEQLGEGEGGGRCRFRDCQRTSRVLCLKCCVFLCISRNNNCFLNFHNQ</sequence>
<feature type="domain" description="C2H2-type" evidence="8">
    <location>
        <begin position="1098"/>
        <end position="1126"/>
    </location>
</feature>
<dbReference type="PANTHER" id="PTHR24379">
    <property type="entry name" value="KRAB AND ZINC FINGER DOMAIN-CONTAINING"/>
    <property type="match status" value="1"/>
</dbReference>
<feature type="domain" description="C2H2-type" evidence="8">
    <location>
        <begin position="293"/>
        <end position="320"/>
    </location>
</feature>
<reference evidence="9" key="1">
    <citation type="submission" date="2025-08" db="UniProtKB">
        <authorList>
            <consortium name="Ensembl"/>
        </authorList>
    </citation>
    <scope>IDENTIFICATION</scope>
</reference>
<reference evidence="9" key="2">
    <citation type="submission" date="2025-09" db="UniProtKB">
        <authorList>
            <consortium name="Ensembl"/>
        </authorList>
    </citation>
    <scope>IDENTIFICATION</scope>
</reference>
<keyword evidence="7" id="KW-0732">Signal</keyword>
<dbReference type="SUPFAM" id="SSF57667">
    <property type="entry name" value="beta-beta-alpha zinc fingers"/>
    <property type="match status" value="2"/>
</dbReference>
<evidence type="ECO:0000256" key="7">
    <source>
        <dbReference type="SAM" id="SignalP"/>
    </source>
</evidence>
<keyword evidence="2" id="KW-0677">Repeat</keyword>
<evidence type="ECO:0000256" key="2">
    <source>
        <dbReference type="ARBA" id="ARBA00022737"/>
    </source>
</evidence>
<dbReference type="Proteomes" id="UP000261620">
    <property type="component" value="Unplaced"/>
</dbReference>
<feature type="region of interest" description="Disordered" evidence="6">
    <location>
        <begin position="989"/>
        <end position="1088"/>
    </location>
</feature>
<feature type="compositionally biased region" description="Basic residues" evidence="6">
    <location>
        <begin position="803"/>
        <end position="814"/>
    </location>
</feature>
<feature type="signal peptide" evidence="7">
    <location>
        <begin position="1"/>
        <end position="18"/>
    </location>
</feature>
<feature type="compositionally biased region" description="Basic and acidic residues" evidence="6">
    <location>
        <begin position="1412"/>
        <end position="1424"/>
    </location>
</feature>
<proteinExistence type="predicted"/>
<feature type="compositionally biased region" description="Basic residues" evidence="6">
    <location>
        <begin position="1360"/>
        <end position="1377"/>
    </location>
</feature>
<feature type="compositionally biased region" description="Basic and acidic residues" evidence="6">
    <location>
        <begin position="1986"/>
        <end position="2000"/>
    </location>
</feature>
<dbReference type="PROSITE" id="PS50157">
    <property type="entry name" value="ZINC_FINGER_C2H2_2"/>
    <property type="match status" value="6"/>
</dbReference>
<keyword evidence="1" id="KW-0479">Metal-binding</keyword>
<dbReference type="InterPro" id="IPR013087">
    <property type="entry name" value="Znf_C2H2_type"/>
</dbReference>
<keyword evidence="4" id="KW-0862">Zinc</keyword>
<organism evidence="9 10">
    <name type="scientific">Mola mola</name>
    <name type="common">Ocean sunfish</name>
    <name type="synonym">Tetraodon mola</name>
    <dbReference type="NCBI Taxonomy" id="94237"/>
    <lineage>
        <taxon>Eukaryota</taxon>
        <taxon>Metazoa</taxon>
        <taxon>Chordata</taxon>
        <taxon>Craniata</taxon>
        <taxon>Vertebrata</taxon>
        <taxon>Euteleostomi</taxon>
        <taxon>Actinopterygii</taxon>
        <taxon>Neopterygii</taxon>
        <taxon>Teleostei</taxon>
        <taxon>Neoteleostei</taxon>
        <taxon>Acanthomorphata</taxon>
        <taxon>Eupercaria</taxon>
        <taxon>Tetraodontiformes</taxon>
        <taxon>Molidae</taxon>
        <taxon>Mola</taxon>
    </lineage>
</organism>
<feature type="region of interest" description="Disordered" evidence="6">
    <location>
        <begin position="662"/>
        <end position="697"/>
    </location>
</feature>
<dbReference type="STRING" id="94237.ENSMMOP00000012829"/>
<dbReference type="Pfam" id="PF13912">
    <property type="entry name" value="zf-C2H2_6"/>
    <property type="match status" value="1"/>
</dbReference>
<evidence type="ECO:0000256" key="6">
    <source>
        <dbReference type="SAM" id="MobiDB-lite"/>
    </source>
</evidence>
<feature type="region of interest" description="Disordered" evidence="6">
    <location>
        <begin position="1973"/>
        <end position="2031"/>
    </location>
</feature>
<evidence type="ECO:0000256" key="5">
    <source>
        <dbReference type="PROSITE-ProRule" id="PRU00042"/>
    </source>
</evidence>
<dbReference type="SMART" id="SM00355">
    <property type="entry name" value="ZnF_C2H2"/>
    <property type="match status" value="7"/>
</dbReference>
<feature type="compositionally biased region" description="Basic and acidic residues" evidence="6">
    <location>
        <begin position="1294"/>
        <end position="1306"/>
    </location>
</feature>
<evidence type="ECO:0000256" key="3">
    <source>
        <dbReference type="ARBA" id="ARBA00022771"/>
    </source>
</evidence>
<feature type="compositionally biased region" description="Polar residues" evidence="6">
    <location>
        <begin position="1442"/>
        <end position="1451"/>
    </location>
</feature>
<feature type="region of interest" description="Disordered" evidence="6">
    <location>
        <begin position="1294"/>
        <end position="1325"/>
    </location>
</feature>
<feature type="compositionally biased region" description="Basic and acidic residues" evidence="6">
    <location>
        <begin position="155"/>
        <end position="169"/>
    </location>
</feature>
<feature type="region of interest" description="Disordered" evidence="6">
    <location>
        <begin position="38"/>
        <end position="169"/>
    </location>
</feature>
<feature type="compositionally biased region" description="Basic residues" evidence="6">
    <location>
        <begin position="946"/>
        <end position="961"/>
    </location>
</feature>
<feature type="compositionally biased region" description="Basic and acidic residues" evidence="6">
    <location>
        <begin position="712"/>
        <end position="730"/>
    </location>
</feature>
<feature type="compositionally biased region" description="Basic residues" evidence="6">
    <location>
        <begin position="859"/>
        <end position="874"/>
    </location>
</feature>
<dbReference type="InterPro" id="IPR036236">
    <property type="entry name" value="Znf_C2H2_sf"/>
</dbReference>
<feature type="region of interest" description="Disordered" evidence="6">
    <location>
        <begin position="789"/>
        <end position="974"/>
    </location>
</feature>
<feature type="chain" id="PRO_5018569863" description="C2H2-type domain-containing protein" evidence="7">
    <location>
        <begin position="19"/>
        <end position="2068"/>
    </location>
</feature>
<name>A0A3Q3WU98_MOLML</name>
<dbReference type="Pfam" id="PF00096">
    <property type="entry name" value="zf-C2H2"/>
    <property type="match status" value="4"/>
</dbReference>
<dbReference type="Ensembl" id="ENSMMOT00000013040.1">
    <property type="protein sequence ID" value="ENSMMOP00000012829.1"/>
    <property type="gene ID" value="ENSMMOG00000009862.1"/>
</dbReference>
<keyword evidence="3 5" id="KW-0863">Zinc-finger</keyword>
<keyword evidence="10" id="KW-1185">Reference proteome</keyword>
<accession>A0A3Q3WU98</accession>
<evidence type="ECO:0000313" key="9">
    <source>
        <dbReference type="Ensembl" id="ENSMMOP00000012829.1"/>
    </source>
</evidence>
<evidence type="ECO:0000256" key="4">
    <source>
        <dbReference type="ARBA" id="ARBA00022833"/>
    </source>
</evidence>
<dbReference type="InterPro" id="IPR029526">
    <property type="entry name" value="PGBD"/>
</dbReference>
<feature type="domain" description="C2H2-type" evidence="8">
    <location>
        <begin position="200"/>
        <end position="228"/>
    </location>
</feature>
<feature type="compositionally biased region" description="Polar residues" evidence="6">
    <location>
        <begin position="39"/>
        <end position="49"/>
    </location>
</feature>
<dbReference type="PANTHER" id="PTHR24379:SF121">
    <property type="entry name" value="C2H2-TYPE DOMAIN-CONTAINING PROTEIN"/>
    <property type="match status" value="1"/>
</dbReference>
<dbReference type="PROSITE" id="PS00028">
    <property type="entry name" value="ZINC_FINGER_C2H2_1"/>
    <property type="match status" value="7"/>
</dbReference>
<feature type="compositionally biased region" description="Polar residues" evidence="6">
    <location>
        <begin position="79"/>
        <end position="98"/>
    </location>
</feature>
<dbReference type="Pfam" id="PF13843">
    <property type="entry name" value="DDE_Tnp_1_7"/>
    <property type="match status" value="1"/>
</dbReference>
<feature type="compositionally biased region" description="Polar residues" evidence="6">
    <location>
        <begin position="1219"/>
        <end position="1232"/>
    </location>
</feature>
<evidence type="ECO:0000313" key="10">
    <source>
        <dbReference type="Proteomes" id="UP000261620"/>
    </source>
</evidence>
<feature type="region of interest" description="Disordered" evidence="6">
    <location>
        <begin position="1411"/>
        <end position="1453"/>
    </location>
</feature>
<feature type="domain" description="C2H2-type" evidence="8">
    <location>
        <begin position="237"/>
        <end position="264"/>
    </location>
</feature>
<feature type="domain" description="C2H2-type" evidence="8">
    <location>
        <begin position="265"/>
        <end position="292"/>
    </location>
</feature>
<dbReference type="FunFam" id="3.30.160.60:FF:002343">
    <property type="entry name" value="Zinc finger protein 33A"/>
    <property type="match status" value="2"/>
</dbReference>
<dbReference type="Gene3D" id="3.30.160.60">
    <property type="entry name" value="Classic Zinc Finger"/>
    <property type="match status" value="4"/>
</dbReference>